<dbReference type="PANTHER" id="PTHR48465">
    <property type="entry name" value="PROTEIN SSUH2 HOMOLOG"/>
    <property type="match status" value="1"/>
</dbReference>
<protein>
    <recommendedName>
        <fullName evidence="4">CR-type domain-containing protein</fullName>
    </recommendedName>
</protein>
<evidence type="ECO:0000313" key="2">
    <source>
        <dbReference type="EMBL" id="TVU18779.1"/>
    </source>
</evidence>
<dbReference type="PANTHER" id="PTHR48465:SF1">
    <property type="entry name" value="PROTEIN SSUH2 HOMOLOG"/>
    <property type="match status" value="1"/>
</dbReference>
<accession>A0A5J9U538</accession>
<dbReference type="Gramene" id="TVU18779">
    <property type="protein sequence ID" value="TVU18779"/>
    <property type="gene ID" value="EJB05_34892"/>
</dbReference>
<feature type="non-terminal residue" evidence="2">
    <location>
        <position position="1"/>
    </location>
</feature>
<organism evidence="2 3">
    <name type="scientific">Eragrostis curvula</name>
    <name type="common">weeping love grass</name>
    <dbReference type="NCBI Taxonomy" id="38414"/>
    <lineage>
        <taxon>Eukaryota</taxon>
        <taxon>Viridiplantae</taxon>
        <taxon>Streptophyta</taxon>
        <taxon>Embryophyta</taxon>
        <taxon>Tracheophyta</taxon>
        <taxon>Spermatophyta</taxon>
        <taxon>Magnoliopsida</taxon>
        <taxon>Liliopsida</taxon>
        <taxon>Poales</taxon>
        <taxon>Poaceae</taxon>
        <taxon>PACMAD clade</taxon>
        <taxon>Chloridoideae</taxon>
        <taxon>Eragrostideae</taxon>
        <taxon>Eragrostidinae</taxon>
        <taxon>Eragrostis</taxon>
    </lineage>
</organism>
<dbReference type="SUPFAM" id="SSF57938">
    <property type="entry name" value="DnaJ/Hsp40 cysteine-rich domain"/>
    <property type="match status" value="1"/>
</dbReference>
<feature type="region of interest" description="Disordered" evidence="1">
    <location>
        <begin position="1"/>
        <end position="88"/>
    </location>
</feature>
<comment type="caution">
    <text evidence="2">The sequence shown here is derived from an EMBL/GenBank/DDBJ whole genome shotgun (WGS) entry which is preliminary data.</text>
</comment>
<feature type="non-terminal residue" evidence="2">
    <location>
        <position position="992"/>
    </location>
</feature>
<dbReference type="InterPro" id="IPR052789">
    <property type="entry name" value="SSUH2_homolog"/>
</dbReference>
<feature type="compositionally biased region" description="Polar residues" evidence="1">
    <location>
        <begin position="24"/>
        <end position="36"/>
    </location>
</feature>
<keyword evidence="3" id="KW-1185">Reference proteome</keyword>
<dbReference type="OrthoDB" id="3355217at2759"/>
<evidence type="ECO:0000256" key="1">
    <source>
        <dbReference type="SAM" id="MobiDB-lite"/>
    </source>
</evidence>
<evidence type="ECO:0008006" key="4">
    <source>
        <dbReference type="Google" id="ProtNLM"/>
    </source>
</evidence>
<reference evidence="2 3" key="1">
    <citation type="journal article" date="2019" name="Sci. Rep.">
        <title>A high-quality genome of Eragrostis curvula grass provides insights into Poaceae evolution and supports new strategies to enhance forage quality.</title>
        <authorList>
            <person name="Carballo J."/>
            <person name="Santos B.A.C.M."/>
            <person name="Zappacosta D."/>
            <person name="Garbus I."/>
            <person name="Selva J.P."/>
            <person name="Gallo C.A."/>
            <person name="Diaz A."/>
            <person name="Albertini E."/>
            <person name="Caccamo M."/>
            <person name="Echenique V."/>
        </authorList>
    </citation>
    <scope>NUCLEOTIDE SEQUENCE [LARGE SCALE GENOMIC DNA]</scope>
    <source>
        <strain evidence="3">cv. Victoria</strain>
        <tissue evidence="2">Leaf</tissue>
    </source>
</reference>
<dbReference type="EMBL" id="RWGY01000029">
    <property type="protein sequence ID" value="TVU18779.1"/>
    <property type="molecule type" value="Genomic_DNA"/>
</dbReference>
<feature type="compositionally biased region" description="Pro residues" evidence="1">
    <location>
        <begin position="66"/>
        <end position="79"/>
    </location>
</feature>
<name>A0A5J9U538_9POAL</name>
<proteinExistence type="predicted"/>
<gene>
    <name evidence="2" type="ORF">EJB05_34892</name>
</gene>
<dbReference type="AlphaFoldDB" id="A0A5J9U538"/>
<sequence>MAVDRARRRGAAPAPPLGSGAAEQQHQQPVPVTGQEQLLGAARAAGTGGEGGPEVSARRGQVRSLPSPPPPGIPAPGPTAPHGDNLYPLPAVHPKRRAVPLTLTIARTLQHRIPRYWISIADGLAIVPQGPYPYGGSYQPSESAGRDVLDEVEIRQLLIDHVGHRCCWGSRPARTWKITSIEDCNVYVGTLETFIEERDVVTKKEPYDSGKIDGKDKGPVLGVWELDLRSEFPLLFVPEKEVMVKIPHSDVVEKCLDCEGRGETPCPVCNAGQEHGFYKANQMTRCSACYGRGLLAHQDGSDSVCGMCNGKGMLPCVACGSRGLVTCKTCTGYGSLLTQKNAHVRWKTLSARKVSAARGAASVPEEVFHRAKGVQLCNIQAYQCTPAFFADSYPLNQFSSEVIASRLPVPPSARVISERHIISVVPVTRVTMAHRKQSFSFYVVGYSRDVFIRDYPSKFCWGLCCCFEWLGKSRYMYRIILYWYENKMAIVGHCKFNPERDGEEQSRPLLPGSGAAEQQYQYLARSSSSVLRGGVGWDGGGGPEVSADEVRSAASFSSSAGHYPPRAVAPYGDNLHPYPPSIHSAVLSPSPSQSPAPASPHSHGMFMTSSGALFATWNSIAEGLAIVPQGPYPYGGSYQPSESVGRVVGFADRDVLDEVEIRQLLIDHVGHRCCWGSRPARTWKITSIEDRHVYVGTLETFIEERDIVTKKEPYESGKIDGRDNGPVLGVWELDLRSEFPLLFVPEKEVMIKIPHTEVVEKCLDCESRGETPCPVCNAGKEHSFYKANQMTRCSACYGSGLLADQDGSDSVCAMCNGKGMLPCVACGSRGIVTCKTCTGYGYLLAQKNAHVRWKTLSARKVSAARGAASVPEEVFHRARGVQLCNIQAYQCTPAFFADSYPLNQFSSEVIASRLPVPPSARVISERHIISVVPVTRITMAHRKQSFSFYIVGYNWDVFIRDYPSKFCWGLCCFEWLGNAEEWEIALLVVVMI</sequence>
<evidence type="ECO:0000313" key="3">
    <source>
        <dbReference type="Proteomes" id="UP000324897"/>
    </source>
</evidence>
<feature type="compositionally biased region" description="Basic residues" evidence="1">
    <location>
        <begin position="1"/>
        <end position="10"/>
    </location>
</feature>
<dbReference type="InterPro" id="IPR036410">
    <property type="entry name" value="HSP_DnaJ_Cys-rich_dom_sf"/>
</dbReference>
<dbReference type="Proteomes" id="UP000324897">
    <property type="component" value="Chromosome 7"/>
</dbReference>